<dbReference type="OrthoDB" id="694714at2759"/>
<dbReference type="SUPFAM" id="SSF57756">
    <property type="entry name" value="Retrovirus zinc finger-like domains"/>
    <property type="match status" value="1"/>
</dbReference>
<keyword evidence="6" id="KW-1185">Reference proteome</keyword>
<reference evidence="4" key="2">
    <citation type="submission" date="2017-06" db="EMBL/GenBank/DDBJ databases">
        <title>WGS assembly of Brachypodium distachyon.</title>
        <authorList>
            <consortium name="The International Brachypodium Initiative"/>
            <person name="Lucas S."/>
            <person name="Harmon-Smith M."/>
            <person name="Lail K."/>
            <person name="Tice H."/>
            <person name="Grimwood J."/>
            <person name="Bruce D."/>
            <person name="Barry K."/>
            <person name="Shu S."/>
            <person name="Lindquist E."/>
            <person name="Wang M."/>
            <person name="Pitluck S."/>
            <person name="Vogel J.P."/>
            <person name="Garvin D.F."/>
            <person name="Mockler T.C."/>
            <person name="Schmutz J."/>
            <person name="Rokhsar D."/>
            <person name="Bevan M.W."/>
        </authorList>
    </citation>
    <scope>NUCLEOTIDE SEQUENCE</scope>
    <source>
        <strain evidence="4">Bd21</strain>
    </source>
</reference>
<dbReference type="PANTHER" id="PTHR33170">
    <property type="entry name" value="DUF4283 DOMAIN-CONTAINING PROTEIN-RELATED"/>
    <property type="match status" value="1"/>
</dbReference>
<feature type="compositionally biased region" description="Polar residues" evidence="2">
    <location>
        <begin position="781"/>
        <end position="797"/>
    </location>
</feature>
<evidence type="ECO:0000313" key="6">
    <source>
        <dbReference type="Proteomes" id="UP000008810"/>
    </source>
</evidence>
<feature type="domain" description="CCHC-type" evidence="3">
    <location>
        <begin position="478"/>
        <end position="492"/>
    </location>
</feature>
<evidence type="ECO:0000259" key="3">
    <source>
        <dbReference type="PROSITE" id="PS50158"/>
    </source>
</evidence>
<dbReference type="PROSITE" id="PS50158">
    <property type="entry name" value="ZF_CCHC"/>
    <property type="match status" value="1"/>
</dbReference>
<dbReference type="AlphaFoldDB" id="A0A2K2CQV4"/>
<feature type="region of interest" description="Disordered" evidence="2">
    <location>
        <begin position="953"/>
        <end position="982"/>
    </location>
</feature>
<evidence type="ECO:0000313" key="5">
    <source>
        <dbReference type="EnsemblPlants" id="PNT64410"/>
    </source>
</evidence>
<dbReference type="EMBL" id="CM000883">
    <property type="protein sequence ID" value="PNT64410.1"/>
    <property type="molecule type" value="Genomic_DNA"/>
</dbReference>
<feature type="compositionally biased region" description="Acidic residues" evidence="2">
    <location>
        <begin position="709"/>
        <end position="727"/>
    </location>
</feature>
<dbReference type="Gramene" id="PNT64410">
    <property type="protein sequence ID" value="PNT64410"/>
    <property type="gene ID" value="BRADI_4g28222v3"/>
</dbReference>
<feature type="compositionally biased region" description="Low complexity" evidence="2">
    <location>
        <begin position="959"/>
        <end position="971"/>
    </location>
</feature>
<evidence type="ECO:0000256" key="2">
    <source>
        <dbReference type="SAM" id="MobiDB-lite"/>
    </source>
</evidence>
<protein>
    <recommendedName>
        <fullName evidence="3">CCHC-type domain-containing protein</fullName>
    </recommendedName>
</protein>
<dbReference type="InterPro" id="IPR036875">
    <property type="entry name" value="Znf_CCHC_sf"/>
</dbReference>
<reference evidence="4 5" key="1">
    <citation type="journal article" date="2010" name="Nature">
        <title>Genome sequencing and analysis of the model grass Brachypodium distachyon.</title>
        <authorList>
            <consortium name="International Brachypodium Initiative"/>
        </authorList>
    </citation>
    <scope>NUCLEOTIDE SEQUENCE [LARGE SCALE GENOMIC DNA]</scope>
    <source>
        <strain evidence="4 5">Bd21</strain>
    </source>
</reference>
<accession>A0A2K2CQV4</accession>
<feature type="region of interest" description="Disordered" evidence="2">
    <location>
        <begin position="706"/>
        <end position="800"/>
    </location>
</feature>
<dbReference type="GO" id="GO:0008270">
    <property type="term" value="F:zinc ion binding"/>
    <property type="evidence" value="ECO:0007669"/>
    <property type="project" value="UniProtKB-KW"/>
</dbReference>
<dbReference type="Gene3D" id="4.10.60.10">
    <property type="entry name" value="Zinc finger, CCHC-type"/>
    <property type="match status" value="1"/>
</dbReference>
<proteinExistence type="predicted"/>
<dbReference type="PANTHER" id="PTHR33170:SF40">
    <property type="entry name" value="OS04G0557100 PROTEIN"/>
    <property type="match status" value="1"/>
</dbReference>
<dbReference type="EnsemblPlants" id="PNT64410">
    <property type="protein sequence ID" value="PNT64410"/>
    <property type="gene ID" value="BRADI_4g28222v3"/>
</dbReference>
<evidence type="ECO:0000256" key="1">
    <source>
        <dbReference type="PROSITE-ProRule" id="PRU00047"/>
    </source>
</evidence>
<evidence type="ECO:0000313" key="4">
    <source>
        <dbReference type="EMBL" id="PNT64410.1"/>
    </source>
</evidence>
<keyword evidence="1" id="KW-0479">Metal-binding</keyword>
<dbReference type="GO" id="GO:0003676">
    <property type="term" value="F:nucleic acid binding"/>
    <property type="evidence" value="ECO:0007669"/>
    <property type="project" value="InterPro"/>
</dbReference>
<feature type="compositionally biased region" description="Acidic residues" evidence="2">
    <location>
        <begin position="738"/>
        <end position="747"/>
    </location>
</feature>
<reference evidence="5" key="3">
    <citation type="submission" date="2018-08" db="UniProtKB">
        <authorList>
            <consortium name="EnsemblPlants"/>
        </authorList>
    </citation>
    <scope>IDENTIFICATION</scope>
    <source>
        <strain evidence="5">cv. Bd21</strain>
    </source>
</reference>
<organism evidence="4">
    <name type="scientific">Brachypodium distachyon</name>
    <name type="common">Purple false brome</name>
    <name type="synonym">Trachynia distachya</name>
    <dbReference type="NCBI Taxonomy" id="15368"/>
    <lineage>
        <taxon>Eukaryota</taxon>
        <taxon>Viridiplantae</taxon>
        <taxon>Streptophyta</taxon>
        <taxon>Embryophyta</taxon>
        <taxon>Tracheophyta</taxon>
        <taxon>Spermatophyta</taxon>
        <taxon>Magnoliopsida</taxon>
        <taxon>Liliopsida</taxon>
        <taxon>Poales</taxon>
        <taxon>Poaceae</taxon>
        <taxon>BOP clade</taxon>
        <taxon>Pooideae</taxon>
        <taxon>Stipodae</taxon>
        <taxon>Brachypodieae</taxon>
        <taxon>Brachypodium</taxon>
    </lineage>
</organism>
<dbReference type="Proteomes" id="UP000008810">
    <property type="component" value="Chromosome 4"/>
</dbReference>
<name>A0A2K2CQV4_BRADI</name>
<dbReference type="InterPro" id="IPR001878">
    <property type="entry name" value="Znf_CCHC"/>
</dbReference>
<keyword evidence="1" id="KW-0863">Zinc-finger</keyword>
<feature type="compositionally biased region" description="Basic and acidic residues" evidence="2">
    <location>
        <begin position="748"/>
        <end position="775"/>
    </location>
</feature>
<sequence>MREEDRHRGREVFFSGCDLGRSAPPLSSLAASGVEHDIAGARGPHPAFSGSPPHRGAPMVGATGREEERCCFFFNKPAAYDGLAGGVLGRQSELSDEEEDVASPPAGGGCVKLLAGAGSPEEMAFDAMDAGRRLKGPRKAAVEALNGRKGGSAAVGDCVSPSSARSTLGLLDSFVSGRVSMDLASGDAASDGGHAASGGSLAAGDAPSGVAPAAATVPAASAGMIGQAAHGAPLGGAGTAAGTWSGGAAATGTCAPRGSAAFGGGTAGYHRGNGGGFRGGYGGGYGNNYGGYGPSYGGGYGNGYGGGYGGCGYGNGYGGGRNYRFASSHGRFPYQGRGGGQRWGRGFRGTNEQQGGVGQQGGGEMVQGAEMSSSAATQSVTVQASEVATVQVDGPVLAGQGVAAAGVAATAGKGAVVGAAAAGQAVVGVAAAQESAVGAAAAGQPSAAAGQGRVAAGSSAAAASNEVISVTNPLAKVRCFRCEQKGHYSSMCTAVLCDFREKADHVSAECELPRLPKLSVRSCGTVADDLFYFELPEEAVVVPKVESNRKGLIQVEGGSLSQERVVAEMQRLIPVPNFQWEVTAQGMSDFVVLFPTRGELQQLVRVGVIQVPNSELRFRVDEWTSSSTAAFEFQDTWVNIGNIPRDLFNYRAIWGLGTLLGTTLNDMPFSRRHGVARVRVSVTNISAIPPGTDLRHEGRGYRLTFLVEPSEDEVMNDDDDDDDDDGNDDNKDKSNPDNNDDMDDEILDDMKDLDNKKREEERQTGKRSKPSRELPDGSMGGSSSAPPVMRGSSSPTTGLIFRTGSATGVGFLSPFKMFPEPAVELPSPEERRAVSAGMGARRPSNGGTGGTTVGCCPSLFAGYDGGAGGTSVGCGLSAGSDGGAGGTIGCCAVKGRGLDGAGSVGRERGGVSAVRVTCSSLAFSVVCVAAFFAFGVFELEAQLAMVGLRGGGGDDETSGAAQRGAVPAVGARGRRREYPPPSRFSAVLLPKLTLMTDDQQSNATC</sequence>
<gene>
    <name evidence="4" type="ORF">BRADI_4g28222v3</name>
</gene>
<keyword evidence="1" id="KW-0862">Zinc</keyword>
<dbReference type="InParanoid" id="A0A2K2CQV4"/>